<dbReference type="STRING" id="520822.A0A195AVW9"/>
<proteinExistence type="predicted"/>
<organism evidence="1 2">
    <name type="scientific">Atta colombica</name>
    <dbReference type="NCBI Taxonomy" id="520822"/>
    <lineage>
        <taxon>Eukaryota</taxon>
        <taxon>Metazoa</taxon>
        <taxon>Ecdysozoa</taxon>
        <taxon>Arthropoda</taxon>
        <taxon>Hexapoda</taxon>
        <taxon>Insecta</taxon>
        <taxon>Pterygota</taxon>
        <taxon>Neoptera</taxon>
        <taxon>Endopterygota</taxon>
        <taxon>Hymenoptera</taxon>
        <taxon>Apocrita</taxon>
        <taxon>Aculeata</taxon>
        <taxon>Formicoidea</taxon>
        <taxon>Formicidae</taxon>
        <taxon>Myrmicinae</taxon>
        <taxon>Atta</taxon>
    </lineage>
</organism>
<evidence type="ECO:0000313" key="2">
    <source>
        <dbReference type="Proteomes" id="UP000078540"/>
    </source>
</evidence>
<sequence>MLGNCNFFLFDRVKKPLRGTRFNSRKEVMEKSKIALMAIPTIEFQKTAKKFEDKELEALLEEDQSQTQEELAELGDEKWIFYDNPKKKKYYAKPDQSLPSTSTSTPRSNIHGSKFIHSCTIGDMAISGQLYYVYKLRQYLPSGNIFGILASAAAIGIADLENCANRATVFPGDALKAYVVLSAILRMGVSAEAAGCTAHFSRSRTQKNRVARGKNCKANEANRKGIEEFVTVICFEVERFMISEIDTFVSTFGHLIGPHAHPGFTVIGQSRTALITGGLAIPTVPEDITFLLIREDAIEASAMWRANRRFELRALAAVYIVQIIAVLGEELVVAGVKCQTVATRLQFRHAVVAFPILVARYVMRIEPEVIRTFERLLTVRS</sequence>
<dbReference type="EMBL" id="KQ976736">
    <property type="protein sequence ID" value="KYM76114.1"/>
    <property type="molecule type" value="Genomic_DNA"/>
</dbReference>
<keyword evidence="2" id="KW-1185">Reference proteome</keyword>
<accession>A0A195AVW9</accession>
<dbReference type="Gene3D" id="1.10.10.10">
    <property type="entry name" value="Winged helix-like DNA-binding domain superfamily/Winged helix DNA-binding domain"/>
    <property type="match status" value="1"/>
</dbReference>
<dbReference type="Proteomes" id="UP000078540">
    <property type="component" value="Unassembled WGS sequence"/>
</dbReference>
<name>A0A195AVW9_9HYME</name>
<evidence type="ECO:0000313" key="1">
    <source>
        <dbReference type="EMBL" id="KYM76114.1"/>
    </source>
</evidence>
<protein>
    <submittedName>
        <fullName evidence="1">Uncharacterized protein</fullName>
    </submittedName>
</protein>
<dbReference type="AlphaFoldDB" id="A0A195AVW9"/>
<reference evidence="1 2" key="1">
    <citation type="submission" date="2015-09" db="EMBL/GenBank/DDBJ databases">
        <title>Atta colombica WGS genome.</title>
        <authorList>
            <person name="Nygaard S."/>
            <person name="Hu H."/>
            <person name="Boomsma J."/>
            <person name="Zhang G."/>
        </authorList>
    </citation>
    <scope>NUCLEOTIDE SEQUENCE [LARGE SCALE GENOMIC DNA]</scope>
    <source>
        <strain evidence="1">Treedump-2</strain>
        <tissue evidence="1">Whole body</tissue>
    </source>
</reference>
<dbReference type="InterPro" id="IPR036388">
    <property type="entry name" value="WH-like_DNA-bd_sf"/>
</dbReference>
<gene>
    <name evidence="1" type="ORF">ALC53_13599</name>
</gene>